<feature type="domain" description="Transposase IS4-like" evidence="2">
    <location>
        <begin position="2"/>
        <end position="46"/>
    </location>
</feature>
<proteinExistence type="predicted"/>
<feature type="transmembrane region" description="Helical" evidence="1">
    <location>
        <begin position="31"/>
        <end position="51"/>
    </location>
</feature>
<keyword evidence="1" id="KW-1133">Transmembrane helix</keyword>
<sequence>MIYKLRWDIEKFFQWWKKHLKVYHLIARSEYGVMVQLLSGLITYLLMAIYCRKHYNEPVSIMRLREIRIAIQNELRNPPNILLLILLLLKNQKKTYAKN</sequence>
<dbReference type="RefSeq" id="WP_420828277.1">
    <property type="nucleotide sequence ID" value="NZ_CP061799.1"/>
</dbReference>
<keyword evidence="1" id="KW-0812">Transmembrane</keyword>
<dbReference type="InterPro" id="IPR012337">
    <property type="entry name" value="RNaseH-like_sf"/>
</dbReference>
<dbReference type="Pfam" id="PF01609">
    <property type="entry name" value="DDE_Tnp_1"/>
    <property type="match status" value="1"/>
</dbReference>
<dbReference type="Proteomes" id="UP000663720">
    <property type="component" value="Chromosome"/>
</dbReference>
<dbReference type="GO" id="GO:0004803">
    <property type="term" value="F:transposase activity"/>
    <property type="evidence" value="ECO:0007669"/>
    <property type="project" value="InterPro"/>
</dbReference>
<dbReference type="EMBL" id="CP061799">
    <property type="protein sequence ID" value="QTA83612.1"/>
    <property type="molecule type" value="Genomic_DNA"/>
</dbReference>
<name>A0A975BDY5_9BACT</name>
<gene>
    <name evidence="3" type="ORF">dnl_60250</name>
</gene>
<dbReference type="GO" id="GO:0006313">
    <property type="term" value="P:DNA transposition"/>
    <property type="evidence" value="ECO:0007669"/>
    <property type="project" value="InterPro"/>
</dbReference>
<reference evidence="3" key="1">
    <citation type="journal article" date="2021" name="Microb. Physiol.">
        <title>Proteogenomic Insights into the Physiology of Marine, Sulfate-Reducing, Filamentous Desulfonema limicola and Desulfonema magnum.</title>
        <authorList>
            <person name="Schnaars V."/>
            <person name="Wohlbrand L."/>
            <person name="Scheve S."/>
            <person name="Hinrichs C."/>
            <person name="Reinhardt R."/>
            <person name="Rabus R."/>
        </authorList>
    </citation>
    <scope>NUCLEOTIDE SEQUENCE</scope>
    <source>
        <strain evidence="3">5ac10</strain>
    </source>
</reference>
<dbReference type="KEGG" id="dli:dnl_60250"/>
<evidence type="ECO:0000256" key="1">
    <source>
        <dbReference type="SAM" id="Phobius"/>
    </source>
</evidence>
<evidence type="ECO:0000313" key="4">
    <source>
        <dbReference type="Proteomes" id="UP000663720"/>
    </source>
</evidence>
<organism evidence="3 4">
    <name type="scientific">Desulfonema limicola</name>
    <dbReference type="NCBI Taxonomy" id="45656"/>
    <lineage>
        <taxon>Bacteria</taxon>
        <taxon>Pseudomonadati</taxon>
        <taxon>Thermodesulfobacteriota</taxon>
        <taxon>Desulfobacteria</taxon>
        <taxon>Desulfobacterales</taxon>
        <taxon>Desulfococcaceae</taxon>
        <taxon>Desulfonema</taxon>
    </lineage>
</organism>
<accession>A0A975BDY5</accession>
<dbReference type="SUPFAM" id="SSF53098">
    <property type="entry name" value="Ribonuclease H-like"/>
    <property type="match status" value="1"/>
</dbReference>
<protein>
    <submittedName>
        <fullName evidence="3">Transposase family DDE domain-containing protein</fullName>
    </submittedName>
</protein>
<keyword evidence="4" id="KW-1185">Reference proteome</keyword>
<keyword evidence="1" id="KW-0472">Membrane</keyword>
<dbReference type="GO" id="GO:0003677">
    <property type="term" value="F:DNA binding"/>
    <property type="evidence" value="ECO:0007669"/>
    <property type="project" value="InterPro"/>
</dbReference>
<dbReference type="AlphaFoldDB" id="A0A975BDY5"/>
<evidence type="ECO:0000313" key="3">
    <source>
        <dbReference type="EMBL" id="QTA83612.1"/>
    </source>
</evidence>
<dbReference type="InterPro" id="IPR002559">
    <property type="entry name" value="Transposase_11"/>
</dbReference>
<evidence type="ECO:0000259" key="2">
    <source>
        <dbReference type="Pfam" id="PF01609"/>
    </source>
</evidence>